<evidence type="ECO:0000256" key="1">
    <source>
        <dbReference type="ARBA" id="ARBA00001946"/>
    </source>
</evidence>
<keyword evidence="14" id="KW-1185">Reference proteome</keyword>
<dbReference type="PROSITE" id="PS51147">
    <property type="entry name" value="PFTA"/>
    <property type="match status" value="5"/>
</dbReference>
<evidence type="ECO:0000256" key="4">
    <source>
        <dbReference type="ARBA" id="ARBA00012702"/>
    </source>
</evidence>
<evidence type="ECO:0000313" key="14">
    <source>
        <dbReference type="Proteomes" id="UP001652625"/>
    </source>
</evidence>
<reference evidence="15" key="1">
    <citation type="submission" date="2025-08" db="UniProtKB">
        <authorList>
            <consortium name="RefSeq"/>
        </authorList>
    </citation>
    <scope>IDENTIFICATION</scope>
</reference>
<evidence type="ECO:0000256" key="9">
    <source>
        <dbReference type="ARBA" id="ARBA00040965"/>
    </source>
</evidence>
<protein>
    <recommendedName>
        <fullName evidence="9">Protein farnesyltransferase/geranylgeranyltransferase type-1 subunit alpha</fullName>
        <ecNumber evidence="4">2.5.1.58</ecNumber>
        <ecNumber evidence="3">2.5.1.59</ecNumber>
    </recommendedName>
    <alternativeName>
        <fullName evidence="12">CAAX farnesyltransferase subunit alpha</fullName>
    </alternativeName>
    <alternativeName>
        <fullName evidence="11">FTase-alpha</fullName>
    </alternativeName>
    <alternativeName>
        <fullName evidence="10">Ras proteins prenyltransferase subunit alpha</fullName>
    </alternativeName>
    <alternativeName>
        <fullName evidence="13">Type I protein geranyl-geranyltransferase subunit alpha</fullName>
    </alternativeName>
</protein>
<gene>
    <name evidence="15" type="primary">LOC136071839</name>
</gene>
<evidence type="ECO:0000256" key="5">
    <source>
        <dbReference type="ARBA" id="ARBA00022602"/>
    </source>
</evidence>
<evidence type="ECO:0000256" key="13">
    <source>
        <dbReference type="ARBA" id="ARBA00043219"/>
    </source>
</evidence>
<dbReference type="RefSeq" id="XP_065653388.1">
    <property type="nucleotide sequence ID" value="XM_065797316.1"/>
</dbReference>
<dbReference type="EC" id="2.5.1.59" evidence="3"/>
<keyword evidence="8" id="KW-0460">Magnesium</keyword>
<dbReference type="Proteomes" id="UP001652625">
    <property type="component" value="Chromosome 05"/>
</dbReference>
<evidence type="ECO:0000256" key="3">
    <source>
        <dbReference type="ARBA" id="ARBA00012700"/>
    </source>
</evidence>
<name>A0ABM4BVZ9_HYDVU</name>
<dbReference type="GeneID" id="136071839"/>
<sequence length="320" mass="37441">MSSSESGEDEDWVFYKDREEWNDISPIPQDDGPHPVVSIAYSPKFQDVYGYVRAVLKANELSSRALGLVTDAITLNAANYTVWNYRRVLLKALNQDLHEELNYITSIIRKQPKNYQVWYHRGIIVQWLNDASKELSFTSEMLHRDSKNYHCWQHRQLILNRFKLWTDEVDFTTNFIVQDCRNNSAWNQRYYAYINTTGFTDSVVESEVSFTVEWIKKVPNNESTWNYLTGVLNAAGGLYKFLALQDEFENLLKEGCDSPYLLSMLVDFYEVSLEHNPSTGKQNGVRAVELCTKLAEDIDIIRKEYWNYIKRTIESHHLLS</sequence>
<dbReference type="EC" id="2.5.1.58" evidence="4"/>
<evidence type="ECO:0000256" key="6">
    <source>
        <dbReference type="ARBA" id="ARBA00022679"/>
    </source>
</evidence>
<dbReference type="Gene3D" id="1.25.40.120">
    <property type="entry name" value="Protein prenylyltransferase"/>
    <property type="match status" value="1"/>
</dbReference>
<evidence type="ECO:0000256" key="11">
    <source>
        <dbReference type="ARBA" id="ARBA00042436"/>
    </source>
</evidence>
<dbReference type="PANTHER" id="PTHR11129:SF1">
    <property type="entry name" value="PROTEIN FARNESYLTRANSFERASE_GERANYLGERANYLTRANSFERASE TYPE-1 SUBUNIT ALPHA"/>
    <property type="match status" value="1"/>
</dbReference>
<evidence type="ECO:0000256" key="2">
    <source>
        <dbReference type="ARBA" id="ARBA00006734"/>
    </source>
</evidence>
<keyword evidence="6" id="KW-0808">Transferase</keyword>
<comment type="similarity">
    <text evidence="2">Belongs to the protein prenyltransferase subunit alpha family.</text>
</comment>
<dbReference type="Pfam" id="PF01239">
    <property type="entry name" value="PPTA"/>
    <property type="match status" value="5"/>
</dbReference>
<evidence type="ECO:0000256" key="10">
    <source>
        <dbReference type="ARBA" id="ARBA00041392"/>
    </source>
</evidence>
<evidence type="ECO:0000313" key="15">
    <source>
        <dbReference type="RefSeq" id="XP_065653388.1"/>
    </source>
</evidence>
<organism evidence="14 15">
    <name type="scientific">Hydra vulgaris</name>
    <name type="common">Hydra</name>
    <name type="synonym">Hydra attenuata</name>
    <dbReference type="NCBI Taxonomy" id="6087"/>
    <lineage>
        <taxon>Eukaryota</taxon>
        <taxon>Metazoa</taxon>
        <taxon>Cnidaria</taxon>
        <taxon>Hydrozoa</taxon>
        <taxon>Hydroidolina</taxon>
        <taxon>Anthoathecata</taxon>
        <taxon>Aplanulata</taxon>
        <taxon>Hydridae</taxon>
        <taxon>Hydra</taxon>
    </lineage>
</organism>
<evidence type="ECO:0000256" key="7">
    <source>
        <dbReference type="ARBA" id="ARBA00022737"/>
    </source>
</evidence>
<keyword evidence="7" id="KW-0677">Repeat</keyword>
<dbReference type="PANTHER" id="PTHR11129">
    <property type="entry name" value="PROTEIN FARNESYLTRANSFERASE ALPHA SUBUNIT/RAB GERANYLGERANYL TRANSFERASE ALPHA SUBUNIT"/>
    <property type="match status" value="1"/>
</dbReference>
<evidence type="ECO:0000256" key="8">
    <source>
        <dbReference type="ARBA" id="ARBA00022842"/>
    </source>
</evidence>
<dbReference type="InterPro" id="IPR002088">
    <property type="entry name" value="Prenyl_trans_a"/>
</dbReference>
<accession>A0ABM4BVZ9</accession>
<dbReference type="SUPFAM" id="SSF48439">
    <property type="entry name" value="Protein prenylyltransferase"/>
    <property type="match status" value="1"/>
</dbReference>
<proteinExistence type="inferred from homology"/>
<keyword evidence="5" id="KW-0637">Prenyltransferase</keyword>
<evidence type="ECO:0000256" key="12">
    <source>
        <dbReference type="ARBA" id="ARBA00043086"/>
    </source>
</evidence>
<comment type="cofactor">
    <cofactor evidence="1">
        <name>Mg(2+)</name>
        <dbReference type="ChEBI" id="CHEBI:18420"/>
    </cofactor>
</comment>